<proteinExistence type="predicted"/>
<accession>A0A8T0GTJ1</accession>
<keyword evidence="3" id="KW-1185">Reference proteome</keyword>
<dbReference type="InterPro" id="IPR008775">
    <property type="entry name" value="Phytyl_CoA_dOase-like"/>
</dbReference>
<name>A0A8T0GTJ1_CERPU</name>
<dbReference type="SUPFAM" id="SSF51197">
    <property type="entry name" value="Clavaminate synthase-like"/>
    <property type="match status" value="1"/>
</dbReference>
<evidence type="ECO:0000313" key="3">
    <source>
        <dbReference type="Proteomes" id="UP000822688"/>
    </source>
</evidence>
<dbReference type="Proteomes" id="UP000822688">
    <property type="component" value="Chromosome 9"/>
</dbReference>
<dbReference type="PANTHER" id="PTHR20883">
    <property type="entry name" value="PHYTANOYL-COA DIOXYGENASE DOMAIN CONTAINING 1"/>
    <property type="match status" value="1"/>
</dbReference>
<dbReference type="PANTHER" id="PTHR20883:SF48">
    <property type="entry name" value="ECTOINE DIOXYGENASE"/>
    <property type="match status" value="1"/>
</dbReference>
<reference evidence="2" key="1">
    <citation type="submission" date="2020-06" db="EMBL/GenBank/DDBJ databases">
        <title>WGS assembly of Ceratodon purpureus strain R40.</title>
        <authorList>
            <person name="Carey S.B."/>
            <person name="Jenkins J."/>
            <person name="Shu S."/>
            <person name="Lovell J.T."/>
            <person name="Sreedasyam A."/>
            <person name="Maumus F."/>
            <person name="Tiley G.P."/>
            <person name="Fernandez-Pozo N."/>
            <person name="Barry K."/>
            <person name="Chen C."/>
            <person name="Wang M."/>
            <person name="Lipzen A."/>
            <person name="Daum C."/>
            <person name="Saski C.A."/>
            <person name="Payton A.C."/>
            <person name="Mcbreen J.C."/>
            <person name="Conrad R.E."/>
            <person name="Kollar L.M."/>
            <person name="Olsson S."/>
            <person name="Huttunen S."/>
            <person name="Landis J.B."/>
            <person name="Wickett N.J."/>
            <person name="Johnson M.G."/>
            <person name="Rensing S.A."/>
            <person name="Grimwood J."/>
            <person name="Schmutz J."/>
            <person name="Mcdaniel S.F."/>
        </authorList>
    </citation>
    <scope>NUCLEOTIDE SEQUENCE</scope>
    <source>
        <strain evidence="2">R40</strain>
    </source>
</reference>
<dbReference type="AlphaFoldDB" id="A0A8T0GTJ1"/>
<protein>
    <recommendedName>
        <fullName evidence="4">Phytanoyl-CoA dioxygenase</fullName>
    </recommendedName>
</protein>
<comment type="cofactor">
    <cofactor evidence="1">
        <name>Fe cation</name>
        <dbReference type="ChEBI" id="CHEBI:24875"/>
    </cofactor>
</comment>
<evidence type="ECO:0000256" key="1">
    <source>
        <dbReference type="ARBA" id="ARBA00001962"/>
    </source>
</evidence>
<dbReference type="EMBL" id="CM026430">
    <property type="protein sequence ID" value="KAG0562233.1"/>
    <property type="molecule type" value="Genomic_DNA"/>
</dbReference>
<dbReference type="Pfam" id="PF05721">
    <property type="entry name" value="PhyH"/>
    <property type="match status" value="1"/>
</dbReference>
<evidence type="ECO:0008006" key="4">
    <source>
        <dbReference type="Google" id="ProtNLM"/>
    </source>
</evidence>
<gene>
    <name evidence="2" type="ORF">KC19_9G128600</name>
</gene>
<evidence type="ECO:0000313" key="2">
    <source>
        <dbReference type="EMBL" id="KAG0562233.1"/>
    </source>
</evidence>
<dbReference type="Gene3D" id="2.60.120.620">
    <property type="entry name" value="q2cbj1_9rhob like domain"/>
    <property type="match status" value="1"/>
</dbReference>
<dbReference type="GO" id="GO:0046872">
    <property type="term" value="F:metal ion binding"/>
    <property type="evidence" value="ECO:0007669"/>
    <property type="project" value="UniProtKB-ARBA"/>
</dbReference>
<organism evidence="2 3">
    <name type="scientific">Ceratodon purpureus</name>
    <name type="common">Fire moss</name>
    <name type="synonym">Dicranum purpureum</name>
    <dbReference type="NCBI Taxonomy" id="3225"/>
    <lineage>
        <taxon>Eukaryota</taxon>
        <taxon>Viridiplantae</taxon>
        <taxon>Streptophyta</taxon>
        <taxon>Embryophyta</taxon>
        <taxon>Bryophyta</taxon>
        <taxon>Bryophytina</taxon>
        <taxon>Bryopsida</taxon>
        <taxon>Dicranidae</taxon>
        <taxon>Pseudoditrichales</taxon>
        <taxon>Ditrichaceae</taxon>
        <taxon>Ceratodon</taxon>
    </lineage>
</organism>
<comment type="caution">
    <text evidence="2">The sequence shown here is derived from an EMBL/GenBank/DDBJ whole genome shotgun (WGS) entry which is preliminary data.</text>
</comment>
<sequence length="304" mass="33947">MLCTIPGPSGTEFYIDADGSVNPPTPTLDPEVIASFNRDGYTIVRNLFTQPECDHYSTYFTQMIERGGDGYAEEPVDTTHPDPLKRYPRLLQPHRRDAVAFSYMTDPRLRTTLTTLLDAEPYAVQTMVYFKPPNARGQALHQDNMYLLAHPGTCIAAWLALDDCDEHNGCMVFCPNTASLPIICQTPTPGLDLEHWQSIETPRPPSSSTPKPAIMKRGDVVFFLGNVIHGSFKNRSENRFRRSVIAHYIVAEAKSVAKYYFPVYRMDGAQVEGFQESAPGGPCGVYEDSGVAMKGTFKAWEEVH</sequence>
<dbReference type="GO" id="GO:0016491">
    <property type="term" value="F:oxidoreductase activity"/>
    <property type="evidence" value="ECO:0007669"/>
    <property type="project" value="UniProtKB-ARBA"/>
</dbReference>